<accession>A0A951UPZ6</accession>
<reference evidence="1" key="2">
    <citation type="journal article" date="2022" name="Microbiol. Resour. Announc.">
        <title>Metagenome Sequencing to Explore Phylogenomics of Terrestrial Cyanobacteria.</title>
        <authorList>
            <person name="Ward R.D."/>
            <person name="Stajich J.E."/>
            <person name="Johansen J.R."/>
            <person name="Huntemann M."/>
            <person name="Clum A."/>
            <person name="Foster B."/>
            <person name="Foster B."/>
            <person name="Roux S."/>
            <person name="Palaniappan K."/>
            <person name="Varghese N."/>
            <person name="Mukherjee S."/>
            <person name="Reddy T.B.K."/>
            <person name="Daum C."/>
            <person name="Copeland A."/>
            <person name="Chen I.A."/>
            <person name="Ivanova N.N."/>
            <person name="Kyrpides N.C."/>
            <person name="Shapiro N."/>
            <person name="Eloe-Fadrosh E.A."/>
            <person name="Pietrasiak N."/>
        </authorList>
    </citation>
    <scope>NUCLEOTIDE SEQUENCE</scope>
    <source>
        <strain evidence="1">UHER 2000/2452</strain>
    </source>
</reference>
<reference evidence="1" key="1">
    <citation type="submission" date="2021-05" db="EMBL/GenBank/DDBJ databases">
        <authorList>
            <person name="Pietrasiak N."/>
            <person name="Ward R."/>
            <person name="Stajich J.E."/>
            <person name="Kurbessoian T."/>
        </authorList>
    </citation>
    <scope>NUCLEOTIDE SEQUENCE</scope>
    <source>
        <strain evidence="1">UHER 2000/2452</strain>
    </source>
</reference>
<gene>
    <name evidence="1" type="ORF">KME15_25675</name>
</gene>
<proteinExistence type="predicted"/>
<evidence type="ECO:0000313" key="1">
    <source>
        <dbReference type="EMBL" id="MBW4662062.1"/>
    </source>
</evidence>
<dbReference type="EMBL" id="JAHHHD010000055">
    <property type="protein sequence ID" value="MBW4662062.1"/>
    <property type="molecule type" value="Genomic_DNA"/>
</dbReference>
<sequence length="364" mass="41343">MGLHTTTRQSETFPVDGHLLMVLPRAAASLKNPDIRLPILRSDESGCYLEMKVEADARETSEVAITRRVPLDNLSAEEWEELKQEYAKLDLKTCTDQGISNGLEKIQDRKIQRLFMALLTFLNPRQVSIVLYLYRLAARQGNGAIVSFRSNDLLESLGYTRTKDGGFASKLRSQLNCDLVALHRTELVLAQSLRKGNSMGAKVMIKSVLRIKDYEIDNVPRDFDLAKAADYTYELADAYTVSLEFFEGPGRTGDYVLFAGDMDISQRLGGNTQSDYKTKLLIYLASRMKWDIPQEGQYLVISKQFLFKNLNLLGSNSSRNNQIFWRTVEELRQEGYILGAQELPGKKRISSIQFQINSEKIRCN</sequence>
<evidence type="ECO:0000313" key="2">
    <source>
        <dbReference type="Proteomes" id="UP000757435"/>
    </source>
</evidence>
<dbReference type="AlphaFoldDB" id="A0A951UPZ6"/>
<name>A0A951UPZ6_9CYAN</name>
<protein>
    <submittedName>
        <fullName evidence="1">Uncharacterized protein</fullName>
    </submittedName>
</protein>
<dbReference type="Proteomes" id="UP000757435">
    <property type="component" value="Unassembled WGS sequence"/>
</dbReference>
<organism evidence="1 2">
    <name type="scientific">Drouetiella hepatica Uher 2000/2452</name>
    <dbReference type="NCBI Taxonomy" id="904376"/>
    <lineage>
        <taxon>Bacteria</taxon>
        <taxon>Bacillati</taxon>
        <taxon>Cyanobacteriota</taxon>
        <taxon>Cyanophyceae</taxon>
        <taxon>Oculatellales</taxon>
        <taxon>Oculatellaceae</taxon>
        <taxon>Drouetiella</taxon>
    </lineage>
</organism>
<comment type="caution">
    <text evidence="1">The sequence shown here is derived from an EMBL/GenBank/DDBJ whole genome shotgun (WGS) entry which is preliminary data.</text>
</comment>